<feature type="domain" description="Glycoside hydrolase family 20 catalytic" evidence="19">
    <location>
        <begin position="157"/>
        <end position="478"/>
    </location>
</feature>
<dbReference type="AlphaFoldDB" id="A0A8T1MII2"/>
<dbReference type="EMBL" id="NIRI02000042">
    <property type="protein sequence ID" value="KAG5449214.1"/>
    <property type="molecule type" value="Genomic_DNA"/>
</dbReference>
<evidence type="ECO:0000256" key="18">
    <source>
        <dbReference type="SAM" id="SignalP"/>
    </source>
</evidence>
<evidence type="ECO:0000256" key="12">
    <source>
        <dbReference type="ARBA" id="ARBA00023505"/>
    </source>
</evidence>
<dbReference type="OrthoDB" id="428480at2759"/>
<dbReference type="Proteomes" id="UP000286415">
    <property type="component" value="Unassembled WGS sequence"/>
</dbReference>
<keyword evidence="11" id="KW-0326">Glycosidase</keyword>
<keyword evidence="7" id="KW-0443">Lipid metabolism</keyword>
<comment type="catalytic activity">
    <reaction evidence="15">
        <text>N-acetyl-beta-D-galactosaminyl-(1-&gt;4)-beta-D-3-sulfogalactosyl-(1-&gt;4)-beta-D-glucosyl-(1&lt;-&gt;1')-ceramide + H2O = a beta-D-3-sulfogalactosyl-(1-&gt;4)-beta-D-glucosyl-(1&lt;-&gt;1')-ceramide + N-acetyl-beta-D-galactosamine</text>
        <dbReference type="Rhea" id="RHEA:48276"/>
        <dbReference type="ChEBI" id="CHEBI:15377"/>
        <dbReference type="ChEBI" id="CHEBI:28497"/>
        <dbReference type="ChEBI" id="CHEBI:90163"/>
        <dbReference type="ChEBI" id="CHEBI:90164"/>
    </reaction>
    <physiologicalReaction direction="left-to-right" evidence="15">
        <dbReference type="Rhea" id="RHEA:48277"/>
    </physiologicalReaction>
</comment>
<keyword evidence="5 18" id="KW-0732">Signal</keyword>
<dbReference type="GO" id="GO:0004563">
    <property type="term" value="F:beta-N-acetylhexosaminidase activity"/>
    <property type="evidence" value="ECO:0007669"/>
    <property type="project" value="UniProtKB-EC"/>
</dbReference>
<dbReference type="InterPro" id="IPR017853">
    <property type="entry name" value="GH"/>
</dbReference>
<keyword evidence="10" id="KW-0458">Lysosome</keyword>
<dbReference type="CDD" id="cd06562">
    <property type="entry name" value="GH20_HexA_HexB-like"/>
    <property type="match status" value="2"/>
</dbReference>
<comment type="catalytic activity">
    <reaction evidence="12">
        <text>beta-D-GalNAc-(1-&gt;4)-alpha-L-IdoA-(1-&gt;3)-beta-D-GalNAc-4-sulfate-(1-&gt;4)-alpha-L-IdoA-(1-&gt;3)-D-GalNAc-4-sulfate + H2O = alpha-L-IdoA-(1-&gt;3)-beta-D-GalNAc-4-sulfate-(1-&gt;4)-alpha-L-IdoA-(1-&gt;3)-D-GalNAc-4-sulfate + N-acetyl-D-galactosamine</text>
        <dbReference type="Rhea" id="RHEA:64372"/>
        <dbReference type="ChEBI" id="CHEBI:15377"/>
        <dbReference type="ChEBI" id="CHEBI:28037"/>
        <dbReference type="ChEBI" id="CHEBI:152565"/>
        <dbReference type="ChEBI" id="CHEBI:152566"/>
    </reaction>
    <physiologicalReaction direction="left-to-right" evidence="12">
        <dbReference type="Rhea" id="RHEA:64373"/>
    </physiologicalReaction>
</comment>
<evidence type="ECO:0000313" key="22">
    <source>
        <dbReference type="Proteomes" id="UP000286415"/>
    </source>
</evidence>
<keyword evidence="9" id="KW-0325">Glycoprotein</keyword>
<comment type="catalytic activity">
    <reaction evidence="14">
        <text>a ganglioside GM2 + H2O = a ganglioside GM3 + N-acetyl-beta-D-galactosamine</text>
        <dbReference type="Rhea" id="RHEA:47968"/>
        <dbReference type="ChEBI" id="CHEBI:15377"/>
        <dbReference type="ChEBI" id="CHEBI:28497"/>
        <dbReference type="ChEBI" id="CHEBI:79210"/>
        <dbReference type="ChEBI" id="CHEBI:79218"/>
    </reaction>
    <physiologicalReaction direction="left-to-right" evidence="14">
        <dbReference type="Rhea" id="RHEA:47969"/>
    </physiologicalReaction>
</comment>
<dbReference type="FunFam" id="3.20.20.80:FF:000049">
    <property type="entry name" value="Beta-hexosaminidase A"/>
    <property type="match status" value="2"/>
</dbReference>
<evidence type="ECO:0000256" key="7">
    <source>
        <dbReference type="ARBA" id="ARBA00023098"/>
    </source>
</evidence>
<dbReference type="PRINTS" id="PR00738">
    <property type="entry name" value="GLHYDRLASE20"/>
</dbReference>
<dbReference type="InterPro" id="IPR015883">
    <property type="entry name" value="Glyco_hydro_20_cat"/>
</dbReference>
<evidence type="ECO:0000256" key="4">
    <source>
        <dbReference type="ARBA" id="ARBA00012663"/>
    </source>
</evidence>
<evidence type="ECO:0000256" key="6">
    <source>
        <dbReference type="ARBA" id="ARBA00022801"/>
    </source>
</evidence>
<accession>A0A8T1MII2</accession>
<evidence type="ECO:0000313" key="21">
    <source>
        <dbReference type="EMBL" id="KAG5449214.1"/>
    </source>
</evidence>
<evidence type="ECO:0000259" key="20">
    <source>
        <dbReference type="Pfam" id="PF14845"/>
    </source>
</evidence>
<reference evidence="21 22" key="2">
    <citation type="journal article" date="2021" name="Genomics">
        <title>High-quality reference genome for Clonorchis sinensis.</title>
        <authorList>
            <person name="Young N.D."/>
            <person name="Stroehlein A.J."/>
            <person name="Kinkar L."/>
            <person name="Wang T."/>
            <person name="Sohn W.M."/>
            <person name="Chang B.C.H."/>
            <person name="Kaur P."/>
            <person name="Weisz D."/>
            <person name="Dudchenko O."/>
            <person name="Aiden E.L."/>
            <person name="Korhonen P.K."/>
            <person name="Gasser R.B."/>
        </authorList>
    </citation>
    <scope>NUCLEOTIDE SEQUENCE [LARGE SCALE GENOMIC DNA]</scope>
    <source>
        <strain evidence="21">Cs-k2</strain>
    </source>
</reference>
<dbReference type="EC" id="3.2.1.52" evidence="4"/>
<evidence type="ECO:0000256" key="11">
    <source>
        <dbReference type="ARBA" id="ARBA00023295"/>
    </source>
</evidence>
<keyword evidence="8" id="KW-1015">Disulfide bond</keyword>
<evidence type="ECO:0000256" key="15">
    <source>
        <dbReference type="ARBA" id="ARBA00047301"/>
    </source>
</evidence>
<feature type="active site" description="Proton donor" evidence="17">
    <location>
        <position position="796"/>
    </location>
</feature>
<proteinExistence type="inferred from homology"/>
<evidence type="ECO:0000256" key="5">
    <source>
        <dbReference type="ARBA" id="ARBA00022729"/>
    </source>
</evidence>
<dbReference type="InterPro" id="IPR029019">
    <property type="entry name" value="HEX_eukaryotic_N"/>
</dbReference>
<evidence type="ECO:0000256" key="13">
    <source>
        <dbReference type="ARBA" id="ARBA00043767"/>
    </source>
</evidence>
<dbReference type="SUPFAM" id="SSF51445">
    <property type="entry name" value="(Trans)glycosidases"/>
    <property type="match status" value="2"/>
</dbReference>
<comment type="catalytic activity">
    <reaction evidence="16">
        <text>N-acetyl-beta-D-6-sulfogalactosaminyl-(1-&gt;4)-alpha-L-iduronyl-(1-&gt;3)-N-acetyl-D-6-sulfogalactosamine + H2O = alpha-L-iduronyl-(1-&gt;3)-N-acetyl-D-6-sulfogalactosamine + N-acetyl-D-6-sulfogalactosamine</text>
        <dbReference type="Rhea" id="RHEA:64384"/>
        <dbReference type="ChEBI" id="CHEBI:15377"/>
        <dbReference type="ChEBI" id="CHEBI:152567"/>
        <dbReference type="ChEBI" id="CHEBI:152568"/>
        <dbReference type="ChEBI" id="CHEBI:153064"/>
    </reaction>
    <physiologicalReaction direction="left-to-right" evidence="16">
        <dbReference type="Rhea" id="RHEA:64385"/>
    </physiologicalReaction>
</comment>
<evidence type="ECO:0000256" key="8">
    <source>
        <dbReference type="ARBA" id="ARBA00023157"/>
    </source>
</evidence>
<dbReference type="GO" id="GO:0030203">
    <property type="term" value="P:glycosaminoglycan metabolic process"/>
    <property type="evidence" value="ECO:0007669"/>
    <property type="project" value="TreeGrafter"/>
</dbReference>
<organism evidence="21 22">
    <name type="scientific">Clonorchis sinensis</name>
    <name type="common">Chinese liver fluke</name>
    <dbReference type="NCBI Taxonomy" id="79923"/>
    <lineage>
        <taxon>Eukaryota</taxon>
        <taxon>Metazoa</taxon>
        <taxon>Spiralia</taxon>
        <taxon>Lophotrochozoa</taxon>
        <taxon>Platyhelminthes</taxon>
        <taxon>Trematoda</taxon>
        <taxon>Digenea</taxon>
        <taxon>Opisthorchiida</taxon>
        <taxon>Opisthorchiata</taxon>
        <taxon>Opisthorchiidae</taxon>
        <taxon>Clonorchis</taxon>
    </lineage>
</organism>
<feature type="domain" description="Glycoside hydrolase family 20 catalytic" evidence="19">
    <location>
        <begin position="640"/>
        <end position="961"/>
    </location>
</feature>
<dbReference type="Gene3D" id="3.20.20.80">
    <property type="entry name" value="Glycosidases"/>
    <property type="match status" value="2"/>
</dbReference>
<dbReference type="GO" id="GO:0005975">
    <property type="term" value="P:carbohydrate metabolic process"/>
    <property type="evidence" value="ECO:0007669"/>
    <property type="project" value="InterPro"/>
</dbReference>
<dbReference type="Gene3D" id="3.30.379.10">
    <property type="entry name" value="Chitobiase/beta-hexosaminidase domain 2-like"/>
    <property type="match status" value="2"/>
</dbReference>
<dbReference type="Pfam" id="PF14845">
    <property type="entry name" value="Glycohydro_20b2"/>
    <property type="match status" value="2"/>
</dbReference>
<evidence type="ECO:0000259" key="19">
    <source>
        <dbReference type="Pfam" id="PF00728"/>
    </source>
</evidence>
<dbReference type="GO" id="GO:0005764">
    <property type="term" value="C:lysosome"/>
    <property type="evidence" value="ECO:0007669"/>
    <property type="project" value="UniProtKB-SubCell"/>
</dbReference>
<protein>
    <recommendedName>
        <fullName evidence="4">beta-N-acetylhexosaminidase</fullName>
        <ecNumber evidence="4">3.2.1.52</ecNumber>
    </recommendedName>
</protein>
<dbReference type="PANTHER" id="PTHR22600">
    <property type="entry name" value="BETA-HEXOSAMINIDASE"/>
    <property type="match status" value="1"/>
</dbReference>
<feature type="domain" description="Beta-hexosaminidase eukaryotic type N-terminal" evidence="20">
    <location>
        <begin position="18"/>
        <end position="135"/>
    </location>
</feature>
<reference evidence="21 22" key="1">
    <citation type="journal article" date="2018" name="Biotechnol. Adv.">
        <title>Improved genomic resources and new bioinformatic workflow for the carcinogenic parasite Clonorchis sinensis: Biotechnological implications.</title>
        <authorList>
            <person name="Wang D."/>
            <person name="Korhonen P.K."/>
            <person name="Gasser R.B."/>
            <person name="Young N.D."/>
        </authorList>
    </citation>
    <scope>NUCLEOTIDE SEQUENCE [LARGE SCALE GENOMIC DNA]</scope>
    <source>
        <strain evidence="21">Cs-k2</strain>
    </source>
</reference>
<comment type="subcellular location">
    <subcellularLocation>
        <location evidence="2">Lysosome</location>
    </subcellularLocation>
</comment>
<evidence type="ECO:0000256" key="17">
    <source>
        <dbReference type="PIRSR" id="PIRSR625705-1"/>
    </source>
</evidence>
<dbReference type="InterPro" id="IPR029018">
    <property type="entry name" value="Hex-like_dom2"/>
</dbReference>
<evidence type="ECO:0000256" key="3">
    <source>
        <dbReference type="ARBA" id="ARBA00006285"/>
    </source>
</evidence>
<feature type="domain" description="Beta-hexosaminidase eukaryotic type N-terminal" evidence="20">
    <location>
        <begin position="501"/>
        <end position="618"/>
    </location>
</feature>
<evidence type="ECO:0000256" key="16">
    <source>
        <dbReference type="ARBA" id="ARBA00049464"/>
    </source>
</evidence>
<gene>
    <name evidence="21" type="ORF">CSKR_107097</name>
</gene>
<evidence type="ECO:0000256" key="10">
    <source>
        <dbReference type="ARBA" id="ARBA00023228"/>
    </source>
</evidence>
<evidence type="ECO:0000256" key="1">
    <source>
        <dbReference type="ARBA" id="ARBA00001231"/>
    </source>
</evidence>
<evidence type="ECO:0000256" key="2">
    <source>
        <dbReference type="ARBA" id="ARBA00004371"/>
    </source>
</evidence>
<dbReference type="GO" id="GO:0016020">
    <property type="term" value="C:membrane"/>
    <property type="evidence" value="ECO:0007669"/>
    <property type="project" value="TreeGrafter"/>
</dbReference>
<evidence type="ECO:0000256" key="14">
    <source>
        <dbReference type="ARBA" id="ARBA00043827"/>
    </source>
</evidence>
<feature type="signal peptide" evidence="18">
    <location>
        <begin position="1"/>
        <end position="17"/>
    </location>
</feature>
<comment type="catalytic activity">
    <reaction evidence="13">
        <text>a ganglioside GM2 (d18:1(4E)) + H2O = a ganglioside GM3 (d18:1(4E)) + N-acetyl-beta-D-galactosamine</text>
        <dbReference type="Rhea" id="RHEA:47940"/>
        <dbReference type="ChEBI" id="CHEBI:15377"/>
        <dbReference type="ChEBI" id="CHEBI:28497"/>
        <dbReference type="ChEBI" id="CHEBI:60065"/>
        <dbReference type="ChEBI" id="CHEBI:71502"/>
    </reaction>
    <physiologicalReaction direction="left-to-right" evidence="13">
        <dbReference type="Rhea" id="RHEA:47941"/>
    </physiologicalReaction>
</comment>
<name>A0A8T1MII2_CLOSI</name>
<dbReference type="PANTHER" id="PTHR22600:SF21">
    <property type="entry name" value="BETA-HEXOSAMINIDASE A"/>
    <property type="match status" value="1"/>
</dbReference>
<comment type="caution">
    <text evidence="21">The sequence shown here is derived from an EMBL/GenBank/DDBJ whole genome shotgun (WGS) entry which is preliminary data.</text>
</comment>
<feature type="chain" id="PRO_5035837754" description="beta-N-acetylhexosaminidase" evidence="18">
    <location>
        <begin position="18"/>
        <end position="1092"/>
    </location>
</feature>
<sequence>MWTHLFVTVCVLCSVSCLIPKPESQITGQEDYSLDEGLEVRHNYTDCPILDDAWKRFINRLLGRQLPVEGDNPPVARIKHVNIGIHSGCSETKTLLWPQNGANESYSVKISKEAININSEEIWGTLHALETVAQLLRKTHNGQIIIKSQEIIDKPKFPHRGFLIDSSRHYLPVANILQFLDAMAMVKMNVLHWHIVDDQSFPFVSCKFPNLSAKGSYDPIHYVYSRNDVHRILDYSRKLGIRVMPEFDTPGHTLSWGEGDRKILTPCYSGGVPDGTYGPMNPAEEYTYEFLVDLFEEVTKVFPEQMFHLGGDEVPYECWASNPRIQEVMTHLGFGKDYRRLQTYYTEQVISLVHKITEGYKTVVPIVWQEVFDQGLRTHKDTIIQVWKGDWQPEMNNVTAAGYSVLLSSCWYLDYISSGIDWYKYYDCDPTDFGGSPEQIARVHGGEACLWGEHVDETNLFSRAWPRGVPVAERLWSTGTLSRGEFAHRLDDLRCQMVNCLVPKPERQTLGEETYAVDDRIDVQHSYLDCLILDDAWERFTKRLLDRQLPVDEDSHPVATIKHVKITVLSGCDEREKVLWPISGANESYAVCVTNDTISITSKEIWGTLHALETVAQLIRRNKDGLRVIRGQVISDKPRFGFRGFLIDTSRHYLPLLTIFQFLEAMAMVKMNVLHWHVVDDQSFPFVSHRFPNLSAKGAFDPVHYVYSRNDVNQILDYARRRGIRVMPEFDTPGHTKSWGLGYPNLLTPCYSGGSPNGQHGPVNPTQTYSYQFLIQLFEEISTIFPEQLVHLGGDEVPYDCWASNPDIQKFMEQMHFGENYSLLQTYYMEQIIALIKKIYQQQTAVVPVVWQEVFDQGLRTHNDTLIHVWKGNWQSEVKRITSAGFPVLLSSCWYLSRISYGIDWHPYYQCDPTDFGGTPEEVARIHGGEACMWGEQVDETNIFSRSWPRGAAVAERLWSHGKLLTVEFAGRLDDIRCQMVQYISGFDNAAVDILSRINDNGDQPQIELVQWRYYNVTSSLPFGSLHVEPIPCHKSESTSQCHVQWSQAVFDEEFDVLHSPPHDATRASARLVIQNFPAPNINSDVHQWARR</sequence>
<comment type="catalytic activity">
    <reaction evidence="1">
        <text>Hydrolysis of terminal non-reducing N-acetyl-D-hexosamine residues in N-acetyl-beta-D-hexosaminides.</text>
        <dbReference type="EC" id="3.2.1.52"/>
    </reaction>
</comment>
<keyword evidence="22" id="KW-1185">Reference proteome</keyword>
<keyword evidence="6" id="KW-0378">Hydrolase</keyword>
<dbReference type="GO" id="GO:0006689">
    <property type="term" value="P:ganglioside catabolic process"/>
    <property type="evidence" value="ECO:0007669"/>
    <property type="project" value="TreeGrafter"/>
</dbReference>
<evidence type="ECO:0000256" key="9">
    <source>
        <dbReference type="ARBA" id="ARBA00023180"/>
    </source>
</evidence>
<dbReference type="Pfam" id="PF00728">
    <property type="entry name" value="Glyco_hydro_20"/>
    <property type="match status" value="2"/>
</dbReference>
<dbReference type="SUPFAM" id="SSF55545">
    <property type="entry name" value="beta-N-acetylhexosaminidase-like domain"/>
    <property type="match status" value="2"/>
</dbReference>
<comment type="similarity">
    <text evidence="3">Belongs to the glycosyl hydrolase 20 family.</text>
</comment>
<dbReference type="InterPro" id="IPR025705">
    <property type="entry name" value="Beta_hexosaminidase_sua/sub"/>
</dbReference>